<gene>
    <name evidence="9" type="ORF">SPI_02723</name>
</gene>
<evidence type="ECO:0000256" key="3">
    <source>
        <dbReference type="ARBA" id="ARBA00022801"/>
    </source>
</evidence>
<feature type="domain" description="Peptidase S8/S53" evidence="8">
    <location>
        <begin position="212"/>
        <end position="446"/>
    </location>
</feature>
<dbReference type="Pfam" id="PF00082">
    <property type="entry name" value="Peptidase_S8"/>
    <property type="match status" value="1"/>
</dbReference>
<dbReference type="InterPro" id="IPR050131">
    <property type="entry name" value="Peptidase_S8_subtilisin-like"/>
</dbReference>
<organism evidence="9 10">
    <name type="scientific">Niveomyces insectorum RCEF 264</name>
    <dbReference type="NCBI Taxonomy" id="1081102"/>
    <lineage>
        <taxon>Eukaryota</taxon>
        <taxon>Fungi</taxon>
        <taxon>Dikarya</taxon>
        <taxon>Ascomycota</taxon>
        <taxon>Pezizomycotina</taxon>
        <taxon>Sordariomycetes</taxon>
        <taxon>Hypocreomycetidae</taxon>
        <taxon>Hypocreales</taxon>
        <taxon>Cordycipitaceae</taxon>
        <taxon>Niveomyces</taxon>
    </lineage>
</organism>
<dbReference type="PANTHER" id="PTHR43806:SF11">
    <property type="entry name" value="CEREVISIN-RELATED"/>
    <property type="match status" value="1"/>
</dbReference>
<comment type="caution">
    <text evidence="9">The sequence shown here is derived from an EMBL/GenBank/DDBJ whole genome shotgun (WGS) entry which is preliminary data.</text>
</comment>
<keyword evidence="3 5" id="KW-0378">Hydrolase</keyword>
<evidence type="ECO:0000313" key="9">
    <source>
        <dbReference type="EMBL" id="OAA65936.1"/>
    </source>
</evidence>
<feature type="signal peptide" evidence="7">
    <location>
        <begin position="1"/>
        <end position="21"/>
    </location>
</feature>
<dbReference type="GO" id="GO:0004252">
    <property type="term" value="F:serine-type endopeptidase activity"/>
    <property type="evidence" value="ECO:0007669"/>
    <property type="project" value="UniProtKB-UniRule"/>
</dbReference>
<dbReference type="PROSITE" id="PS51892">
    <property type="entry name" value="SUBTILASE"/>
    <property type="match status" value="1"/>
</dbReference>
<dbReference type="PROSITE" id="PS00137">
    <property type="entry name" value="SUBTILASE_HIS"/>
    <property type="match status" value="1"/>
</dbReference>
<dbReference type="Gene3D" id="3.40.50.200">
    <property type="entry name" value="Peptidase S8/S53 domain"/>
    <property type="match status" value="1"/>
</dbReference>
<dbReference type="AlphaFoldDB" id="A0A167Y7A6"/>
<keyword evidence="7" id="KW-0732">Signal</keyword>
<dbReference type="GO" id="GO:0006508">
    <property type="term" value="P:proteolysis"/>
    <property type="evidence" value="ECO:0007669"/>
    <property type="project" value="UniProtKB-KW"/>
</dbReference>
<dbReference type="InterPro" id="IPR036852">
    <property type="entry name" value="Peptidase_S8/S53_dom_sf"/>
</dbReference>
<dbReference type="PROSITE" id="PS00136">
    <property type="entry name" value="SUBTILASE_ASP"/>
    <property type="match status" value="1"/>
</dbReference>
<evidence type="ECO:0000256" key="2">
    <source>
        <dbReference type="ARBA" id="ARBA00022670"/>
    </source>
</evidence>
<keyword evidence="2 5" id="KW-0645">Protease</keyword>
<evidence type="ECO:0000259" key="8">
    <source>
        <dbReference type="Pfam" id="PF00082"/>
    </source>
</evidence>
<keyword evidence="10" id="KW-1185">Reference proteome</keyword>
<dbReference type="InterPro" id="IPR023827">
    <property type="entry name" value="Peptidase_S8_Asp-AS"/>
</dbReference>
<dbReference type="InterPro" id="IPR000209">
    <property type="entry name" value="Peptidase_S8/S53_dom"/>
</dbReference>
<protein>
    <submittedName>
        <fullName evidence="9">Subtilisin-like protease</fullName>
    </submittedName>
</protein>
<dbReference type="EMBL" id="AZHD01000003">
    <property type="protein sequence ID" value="OAA65936.1"/>
    <property type="molecule type" value="Genomic_DNA"/>
</dbReference>
<feature type="active site" description="Charge relay system" evidence="5">
    <location>
        <position position="219"/>
    </location>
</feature>
<dbReference type="InterPro" id="IPR022398">
    <property type="entry name" value="Peptidase_S8_His-AS"/>
</dbReference>
<feature type="active site" description="Charge relay system" evidence="5">
    <location>
        <position position="411"/>
    </location>
</feature>
<dbReference type="PROSITE" id="PS00138">
    <property type="entry name" value="SUBTILASE_SER"/>
    <property type="match status" value="1"/>
</dbReference>
<dbReference type="STRING" id="1081102.A0A167Y7A6"/>
<dbReference type="SUPFAM" id="SSF52743">
    <property type="entry name" value="Subtilisin-like"/>
    <property type="match status" value="1"/>
</dbReference>
<reference evidence="9 10" key="1">
    <citation type="journal article" date="2016" name="Genome Biol. Evol.">
        <title>Divergent and convergent evolution of fungal pathogenicity.</title>
        <authorList>
            <person name="Shang Y."/>
            <person name="Xiao G."/>
            <person name="Zheng P."/>
            <person name="Cen K."/>
            <person name="Zhan S."/>
            <person name="Wang C."/>
        </authorList>
    </citation>
    <scope>NUCLEOTIDE SEQUENCE [LARGE SCALE GENOMIC DNA]</scope>
    <source>
        <strain evidence="9 10">RCEF 264</strain>
    </source>
</reference>
<dbReference type="PANTHER" id="PTHR43806">
    <property type="entry name" value="PEPTIDASE S8"/>
    <property type="match status" value="1"/>
</dbReference>
<feature type="active site" description="Charge relay system" evidence="5">
    <location>
        <position position="253"/>
    </location>
</feature>
<feature type="chain" id="PRO_5007894607" evidence="7">
    <location>
        <begin position="22"/>
        <end position="468"/>
    </location>
</feature>
<dbReference type="Proteomes" id="UP000076874">
    <property type="component" value="Unassembled WGS sequence"/>
</dbReference>
<dbReference type="CDD" id="cd04077">
    <property type="entry name" value="Peptidases_S8_PCSK9_ProteinaseK_like"/>
    <property type="match status" value="1"/>
</dbReference>
<sequence length="468" mass="48063">MAPIPHRLLPLLALLATAALALPLTEPAAAPVRRPPSFIANANTTAAADLIPNAYIVVYKSSASEAAVNAHQARVMAQIAQHNSNINNKNKNTNNMPPAGQVSASSVDTAANRSAAQRATTIQTFQVGSWRAMALRHVADDSEEENDGDGGGSSIMRAIASDHEVAYVEQDAIVRKQALASEMNAPSGLTRISHADYDEPGGYVYDVSAGYGIVAYIVDTGILLTHMDFQGRAVFGASFVDDDPNPFTDQDGHGSHVAGIVGGRTYGVAKNVQLVSVKVLSPTGQGAISAVIAGLNWVATNVTGEGLNGRAVVNLSFGGAQSRAVNDATAQLAEVGIVPCVAAGNGGEDATSWSPASAPGAIVVGAINQLNDVRSSFSNYGSVLSVYAPGELVLSVGIATNYATSVQSGTSMAAPHVTGLAAYLMALENITEPALVRERILQLAAATGATVLQNAANTTSLIANNGIQ</sequence>
<keyword evidence="4 5" id="KW-0720">Serine protease</keyword>
<dbReference type="InterPro" id="IPR015500">
    <property type="entry name" value="Peptidase_S8_subtilisin-rel"/>
</dbReference>
<dbReference type="PRINTS" id="PR00723">
    <property type="entry name" value="SUBTILISIN"/>
</dbReference>
<evidence type="ECO:0000256" key="7">
    <source>
        <dbReference type="SAM" id="SignalP"/>
    </source>
</evidence>
<comment type="similarity">
    <text evidence="1 5 6">Belongs to the peptidase S8 family.</text>
</comment>
<dbReference type="InterPro" id="IPR023828">
    <property type="entry name" value="Peptidase_S8_Ser-AS"/>
</dbReference>
<evidence type="ECO:0000313" key="10">
    <source>
        <dbReference type="Proteomes" id="UP000076874"/>
    </source>
</evidence>
<evidence type="ECO:0000256" key="6">
    <source>
        <dbReference type="RuleBase" id="RU003355"/>
    </source>
</evidence>
<name>A0A167Y7A6_9HYPO</name>
<evidence type="ECO:0000256" key="1">
    <source>
        <dbReference type="ARBA" id="ARBA00011073"/>
    </source>
</evidence>
<dbReference type="FunFam" id="3.40.50.200:FF:000007">
    <property type="entry name" value="Subtilisin-like serine protease"/>
    <property type="match status" value="1"/>
</dbReference>
<dbReference type="InterPro" id="IPR034193">
    <property type="entry name" value="PCSK9_ProteinaseK-like"/>
</dbReference>
<dbReference type="OrthoDB" id="206201at2759"/>
<proteinExistence type="inferred from homology"/>
<evidence type="ECO:0000256" key="4">
    <source>
        <dbReference type="ARBA" id="ARBA00022825"/>
    </source>
</evidence>
<evidence type="ECO:0000256" key="5">
    <source>
        <dbReference type="PROSITE-ProRule" id="PRU01240"/>
    </source>
</evidence>
<accession>A0A167Y7A6</accession>